<dbReference type="Pfam" id="PF01025">
    <property type="entry name" value="GrpE"/>
    <property type="match status" value="1"/>
</dbReference>
<evidence type="ECO:0000256" key="2">
    <source>
        <dbReference type="ARBA" id="ARBA00009054"/>
    </source>
</evidence>
<dbReference type="GO" id="GO:0000774">
    <property type="term" value="F:adenyl-nucleotide exchange factor activity"/>
    <property type="evidence" value="ECO:0007669"/>
    <property type="project" value="InterPro"/>
</dbReference>
<dbReference type="Gene3D" id="2.30.22.10">
    <property type="entry name" value="Head domain of nucleotide exchange factor GrpE"/>
    <property type="match status" value="1"/>
</dbReference>
<dbReference type="PANTHER" id="PTHR21237:SF23">
    <property type="entry name" value="GRPE PROTEIN HOMOLOG, MITOCHONDRIAL"/>
    <property type="match status" value="1"/>
</dbReference>
<evidence type="ECO:0000256" key="5">
    <source>
        <dbReference type="ARBA" id="ARBA00023016"/>
    </source>
</evidence>
<dbReference type="InterPro" id="IPR013805">
    <property type="entry name" value="GrpE_CC"/>
</dbReference>
<comment type="function">
    <text evidence="7 10 11">Participates actively in the response to hyperosmotic and heat shock by preventing the aggregation of stress-denatured proteins, in association with DnaK and GrpE. It is the nucleotide exchange factor for DnaK and may function as a thermosensor. Unfolded proteins bind initially to DnaJ; upon interaction with the DnaJ-bound protein, DnaK hydrolyzes its bound ATP, resulting in the formation of a stable complex. GrpE releases ADP from DnaK; ATP binding to DnaK triggers the release of the substrate protein, thus completing the reaction cycle. Several rounds of ATP-dependent interactions between DnaJ, DnaK and GrpE are required for fully efficient folding.</text>
</comment>
<dbReference type="InterPro" id="IPR000740">
    <property type="entry name" value="GrpE"/>
</dbReference>
<evidence type="ECO:0000256" key="11">
    <source>
        <dbReference type="RuleBase" id="RU000639"/>
    </source>
</evidence>
<comment type="similarity">
    <text evidence="2 10 12">Belongs to the GrpE family.</text>
</comment>
<comment type="caution">
    <text evidence="14">The sequence shown here is derived from an EMBL/GenBank/DDBJ whole genome shotgun (WGS) entry which is preliminary data.</text>
</comment>
<dbReference type="SUPFAM" id="SSF58014">
    <property type="entry name" value="Coiled-coil domain of nucleotide exchange factor GrpE"/>
    <property type="match status" value="1"/>
</dbReference>
<gene>
    <name evidence="10" type="primary">grpE</name>
    <name evidence="14" type="ORF">CR194_01480</name>
</gene>
<keyword evidence="6 10" id="KW-0143">Chaperone</keyword>
<evidence type="ECO:0000256" key="12">
    <source>
        <dbReference type="RuleBase" id="RU004478"/>
    </source>
</evidence>
<dbReference type="InterPro" id="IPR009012">
    <property type="entry name" value="GrpE_head"/>
</dbReference>
<dbReference type="PROSITE" id="PS01071">
    <property type="entry name" value="GRPE"/>
    <property type="match status" value="1"/>
</dbReference>
<dbReference type="GO" id="GO:0051082">
    <property type="term" value="F:unfolded protein binding"/>
    <property type="evidence" value="ECO:0007669"/>
    <property type="project" value="TreeGrafter"/>
</dbReference>
<evidence type="ECO:0000256" key="3">
    <source>
        <dbReference type="ARBA" id="ARBA00011738"/>
    </source>
</evidence>
<feature type="region of interest" description="Disordered" evidence="13">
    <location>
        <begin position="18"/>
        <end position="65"/>
    </location>
</feature>
<dbReference type="NCBIfam" id="NF010738">
    <property type="entry name" value="PRK14140.1"/>
    <property type="match status" value="1"/>
</dbReference>
<evidence type="ECO:0000256" key="7">
    <source>
        <dbReference type="ARBA" id="ARBA00053401"/>
    </source>
</evidence>
<keyword evidence="5 10" id="KW-0346">Stress response</keyword>
<evidence type="ECO:0000256" key="1">
    <source>
        <dbReference type="ARBA" id="ARBA00004496"/>
    </source>
</evidence>
<dbReference type="CDD" id="cd00446">
    <property type="entry name" value="GrpE"/>
    <property type="match status" value="1"/>
</dbReference>
<dbReference type="HAMAP" id="MF_01151">
    <property type="entry name" value="GrpE"/>
    <property type="match status" value="1"/>
</dbReference>
<proteinExistence type="inferred from homology"/>
<keyword evidence="15" id="KW-1185">Reference proteome</keyword>
<dbReference type="Proteomes" id="UP000248214">
    <property type="component" value="Unassembled WGS sequence"/>
</dbReference>
<dbReference type="OrthoDB" id="9812586at2"/>
<comment type="subunit">
    <text evidence="3 10">Homodimer.</text>
</comment>
<dbReference type="PRINTS" id="PR00773">
    <property type="entry name" value="GRPEPROTEIN"/>
</dbReference>
<dbReference type="SUPFAM" id="SSF51064">
    <property type="entry name" value="Head domain of nucleotide exchange factor GrpE"/>
    <property type="match status" value="1"/>
</dbReference>
<dbReference type="GO" id="GO:0042803">
    <property type="term" value="F:protein homodimerization activity"/>
    <property type="evidence" value="ECO:0007669"/>
    <property type="project" value="InterPro"/>
</dbReference>
<evidence type="ECO:0000313" key="14">
    <source>
        <dbReference type="EMBL" id="PYZ94237.1"/>
    </source>
</evidence>
<sequence>MIFDFFKEVRNVKNETKKNEEIVTDESSLEEVEEVKQSTEAGEEEEATDGSNDATSDQLKELETKLEETTNRMLRLQADYDNFRRRSKQEKESAAKYRSQSLAESLIPALDNFERAMMIDAQSDETKSLLQGMEMVYRQLKEALANEGIEPIESVGQPFDPHVHQAVMQVESEEYDANIVVEEMQKGYQLKDRVIRPAMVKVNA</sequence>
<organism evidence="14 15">
    <name type="scientific">Salipaludibacillus keqinensis</name>
    <dbReference type="NCBI Taxonomy" id="2045207"/>
    <lineage>
        <taxon>Bacteria</taxon>
        <taxon>Bacillati</taxon>
        <taxon>Bacillota</taxon>
        <taxon>Bacilli</taxon>
        <taxon>Bacillales</taxon>
        <taxon>Bacillaceae</taxon>
    </lineage>
</organism>
<dbReference type="AlphaFoldDB" id="A0A323TKM9"/>
<evidence type="ECO:0000256" key="13">
    <source>
        <dbReference type="SAM" id="MobiDB-lite"/>
    </source>
</evidence>
<feature type="compositionally biased region" description="Acidic residues" evidence="13">
    <location>
        <begin position="22"/>
        <end position="33"/>
    </location>
</feature>
<evidence type="ECO:0000256" key="9">
    <source>
        <dbReference type="ARBA" id="ARBA00076414"/>
    </source>
</evidence>
<keyword evidence="4 10" id="KW-0963">Cytoplasm</keyword>
<name>A0A323TKM9_9BACI</name>
<dbReference type="GO" id="GO:0005737">
    <property type="term" value="C:cytoplasm"/>
    <property type="evidence" value="ECO:0007669"/>
    <property type="project" value="UniProtKB-SubCell"/>
</dbReference>
<dbReference type="RefSeq" id="WP_110607872.1">
    <property type="nucleotide sequence ID" value="NZ_PDOD01000001.1"/>
</dbReference>
<evidence type="ECO:0000313" key="15">
    <source>
        <dbReference type="Proteomes" id="UP000248214"/>
    </source>
</evidence>
<dbReference type="PANTHER" id="PTHR21237">
    <property type="entry name" value="GRPE PROTEIN"/>
    <property type="match status" value="1"/>
</dbReference>
<accession>A0A323TKM9</accession>
<protein>
    <recommendedName>
        <fullName evidence="8 10">Protein GrpE</fullName>
    </recommendedName>
    <alternativeName>
        <fullName evidence="9 10">HSP-70 cofactor</fullName>
    </alternativeName>
</protein>
<dbReference type="FunFam" id="2.30.22.10:FF:000001">
    <property type="entry name" value="Protein GrpE"/>
    <property type="match status" value="1"/>
</dbReference>
<evidence type="ECO:0000256" key="10">
    <source>
        <dbReference type="HAMAP-Rule" id="MF_01151"/>
    </source>
</evidence>
<dbReference type="EMBL" id="PDOD01000001">
    <property type="protein sequence ID" value="PYZ94237.1"/>
    <property type="molecule type" value="Genomic_DNA"/>
</dbReference>
<dbReference type="Gene3D" id="3.90.20.20">
    <property type="match status" value="1"/>
</dbReference>
<dbReference type="GO" id="GO:0006457">
    <property type="term" value="P:protein folding"/>
    <property type="evidence" value="ECO:0007669"/>
    <property type="project" value="InterPro"/>
</dbReference>
<dbReference type="GO" id="GO:0051087">
    <property type="term" value="F:protein-folding chaperone binding"/>
    <property type="evidence" value="ECO:0007669"/>
    <property type="project" value="InterPro"/>
</dbReference>
<evidence type="ECO:0000256" key="4">
    <source>
        <dbReference type="ARBA" id="ARBA00022490"/>
    </source>
</evidence>
<evidence type="ECO:0000256" key="8">
    <source>
        <dbReference type="ARBA" id="ARBA00072274"/>
    </source>
</evidence>
<comment type="subcellular location">
    <subcellularLocation>
        <location evidence="1 10">Cytoplasm</location>
    </subcellularLocation>
</comment>
<reference evidence="14 15" key="1">
    <citation type="submission" date="2017-10" db="EMBL/GenBank/DDBJ databases">
        <title>Bacillus sp. nov., a halophilic bacterium isolated from a Keqin Lake.</title>
        <authorList>
            <person name="Wang H."/>
        </authorList>
    </citation>
    <scope>NUCLEOTIDE SEQUENCE [LARGE SCALE GENOMIC DNA]</scope>
    <source>
        <strain evidence="14 15">KQ-12</strain>
    </source>
</reference>
<evidence type="ECO:0000256" key="6">
    <source>
        <dbReference type="ARBA" id="ARBA00023186"/>
    </source>
</evidence>